<dbReference type="Pfam" id="PF08798">
    <property type="entry name" value="CRISPR_assoc"/>
    <property type="match status" value="1"/>
</dbReference>
<dbReference type="Gene3D" id="3.30.70.1210">
    <property type="entry name" value="Crispr-associated protein, domain 2"/>
    <property type="match status" value="1"/>
</dbReference>
<name>A0A2T6K757_9RHOB</name>
<dbReference type="Gene3D" id="3.30.70.1200">
    <property type="entry name" value="Crispr-associated protein, domain 1"/>
    <property type="match status" value="1"/>
</dbReference>
<protein>
    <submittedName>
        <fullName evidence="1">CRISPR system Cascade subunit CasE</fullName>
    </submittedName>
</protein>
<dbReference type="EMBL" id="QBUD01000018">
    <property type="protein sequence ID" value="PUB10539.1"/>
    <property type="molecule type" value="Genomic_DNA"/>
</dbReference>
<reference evidence="1 2" key="1">
    <citation type="submission" date="2018-04" db="EMBL/GenBank/DDBJ databases">
        <title>Genomic Encyclopedia of Archaeal and Bacterial Type Strains, Phase II (KMG-II): from individual species to whole genera.</title>
        <authorList>
            <person name="Goeker M."/>
        </authorList>
    </citation>
    <scope>NUCLEOTIDE SEQUENCE [LARGE SCALE GENOMIC DNA]</scope>
    <source>
        <strain evidence="1 2">DSM 29955</strain>
    </source>
</reference>
<dbReference type="CDD" id="cd09727">
    <property type="entry name" value="Cas6_I-E"/>
    <property type="match status" value="1"/>
</dbReference>
<keyword evidence="2" id="KW-1185">Reference proteome</keyword>
<sequence>MSMFISRVTVSRSPSVQAMNVLLLPDDAGKRTDAHHRLLWTLFADEPDRKRDFLWREERAGEFLILSAREPVSSELFSRVDTKPFDPVLAVGDRLDFALRANATRAKKSVGRVDVVMDALHGIAPDKRATKRMEIAQIEGPAWIERQGARNGFVVKRCEVKEYLVHVLPTYRGKRVGQPQFGILDLQGTVEVTDSEPFRTALEKGFGRAKAFGCGLMLIRRAV</sequence>
<dbReference type="Proteomes" id="UP000244523">
    <property type="component" value="Unassembled WGS sequence"/>
</dbReference>
<dbReference type="RefSeq" id="WP_108388647.1">
    <property type="nucleotide sequence ID" value="NZ_QBUD01000018.1"/>
</dbReference>
<evidence type="ECO:0000313" key="1">
    <source>
        <dbReference type="EMBL" id="PUB10539.1"/>
    </source>
</evidence>
<gene>
    <name evidence="1" type="ORF">C8N45_11818</name>
</gene>
<accession>A0A2T6K757</accession>
<dbReference type="AlphaFoldDB" id="A0A2T6K757"/>
<dbReference type="NCBIfam" id="TIGR01907">
    <property type="entry name" value="casE_Cse3"/>
    <property type="match status" value="1"/>
</dbReference>
<proteinExistence type="predicted"/>
<dbReference type="SUPFAM" id="SSF117987">
    <property type="entry name" value="CRISPR-associated protein"/>
    <property type="match status" value="2"/>
</dbReference>
<dbReference type="SMART" id="SM01101">
    <property type="entry name" value="CRISPR_assoc"/>
    <property type="match status" value="1"/>
</dbReference>
<comment type="caution">
    <text evidence="1">The sequence shown here is derived from an EMBL/GenBank/DDBJ whole genome shotgun (WGS) entry which is preliminary data.</text>
</comment>
<dbReference type="OrthoDB" id="9795689at2"/>
<organism evidence="1 2">
    <name type="scientific">Yoonia sediminilitoris</name>
    <dbReference type="NCBI Taxonomy" id="1286148"/>
    <lineage>
        <taxon>Bacteria</taxon>
        <taxon>Pseudomonadati</taxon>
        <taxon>Pseudomonadota</taxon>
        <taxon>Alphaproteobacteria</taxon>
        <taxon>Rhodobacterales</taxon>
        <taxon>Paracoccaceae</taxon>
        <taxon>Yoonia</taxon>
    </lineage>
</organism>
<dbReference type="InterPro" id="IPR010179">
    <property type="entry name" value="CRISPR-assoc_prot_Cse3"/>
</dbReference>
<evidence type="ECO:0000313" key="2">
    <source>
        <dbReference type="Proteomes" id="UP000244523"/>
    </source>
</evidence>